<evidence type="ECO:0000256" key="4">
    <source>
        <dbReference type="ARBA" id="ARBA00023159"/>
    </source>
</evidence>
<keyword evidence="6" id="KW-0539">Nucleus</keyword>
<keyword evidence="4" id="KW-0010">Activator</keyword>
<evidence type="ECO:0000256" key="1">
    <source>
        <dbReference type="ARBA" id="ARBA00004123"/>
    </source>
</evidence>
<dbReference type="PANTHER" id="PTHR31985">
    <property type="entry name" value="ETHYLENE-RESPONSIVE TRANSCRIPTION FACTOR ERF042-RELATED"/>
    <property type="match status" value="1"/>
</dbReference>
<evidence type="ECO:0000256" key="7">
    <source>
        <dbReference type="ARBA" id="ARBA00024343"/>
    </source>
</evidence>
<dbReference type="InterPro" id="IPR036955">
    <property type="entry name" value="AP2/ERF_dom_sf"/>
</dbReference>
<evidence type="ECO:0000313" key="9">
    <source>
        <dbReference type="EMBL" id="KAJ4748262.1"/>
    </source>
</evidence>
<accession>A0AAV8C151</accession>
<dbReference type="Proteomes" id="UP001140206">
    <property type="component" value="Chromosome 5"/>
</dbReference>
<evidence type="ECO:0000313" key="10">
    <source>
        <dbReference type="EMBL" id="KAJ4798768.1"/>
    </source>
</evidence>
<name>A0AAV8C151_9POAL</name>
<dbReference type="PANTHER" id="PTHR31985:SF45">
    <property type="entry name" value="ETHYLENE-RESPONSIVE TRANSCRIPTION FACTOR ERF020"/>
    <property type="match status" value="1"/>
</dbReference>
<dbReference type="InterPro" id="IPR016177">
    <property type="entry name" value="DNA-bd_dom_sf"/>
</dbReference>
<evidence type="ECO:0000259" key="8">
    <source>
        <dbReference type="PROSITE" id="PS51032"/>
    </source>
</evidence>
<dbReference type="GO" id="GO:0003677">
    <property type="term" value="F:DNA binding"/>
    <property type="evidence" value="ECO:0007669"/>
    <property type="project" value="UniProtKB-KW"/>
</dbReference>
<keyword evidence="2" id="KW-0805">Transcription regulation</keyword>
<evidence type="ECO:0000256" key="3">
    <source>
        <dbReference type="ARBA" id="ARBA00023125"/>
    </source>
</evidence>
<dbReference type="Proteomes" id="UP001140206">
    <property type="component" value="Chromosome 2"/>
</dbReference>
<dbReference type="Gene3D" id="3.30.730.10">
    <property type="entry name" value="AP2/ERF domain"/>
    <property type="match status" value="1"/>
</dbReference>
<evidence type="ECO:0000313" key="11">
    <source>
        <dbReference type="Proteomes" id="UP001140206"/>
    </source>
</evidence>
<keyword evidence="5" id="KW-0804">Transcription</keyword>
<organism evidence="9 11">
    <name type="scientific">Rhynchospora pubera</name>
    <dbReference type="NCBI Taxonomy" id="906938"/>
    <lineage>
        <taxon>Eukaryota</taxon>
        <taxon>Viridiplantae</taxon>
        <taxon>Streptophyta</taxon>
        <taxon>Embryophyta</taxon>
        <taxon>Tracheophyta</taxon>
        <taxon>Spermatophyta</taxon>
        <taxon>Magnoliopsida</taxon>
        <taxon>Liliopsida</taxon>
        <taxon>Poales</taxon>
        <taxon>Cyperaceae</taxon>
        <taxon>Cyperoideae</taxon>
        <taxon>Rhynchosporeae</taxon>
        <taxon>Rhynchospora</taxon>
    </lineage>
</organism>
<dbReference type="EMBL" id="JAMFTS010000002">
    <property type="protein sequence ID" value="KAJ4798768.1"/>
    <property type="molecule type" value="Genomic_DNA"/>
</dbReference>
<comment type="subcellular location">
    <subcellularLocation>
        <location evidence="1">Nucleus</location>
    </subcellularLocation>
</comment>
<evidence type="ECO:0000256" key="5">
    <source>
        <dbReference type="ARBA" id="ARBA00023163"/>
    </source>
</evidence>
<evidence type="ECO:0000256" key="2">
    <source>
        <dbReference type="ARBA" id="ARBA00023015"/>
    </source>
</evidence>
<protein>
    <submittedName>
        <fullName evidence="9">Ethylene-responsive transcription factor ERF020</fullName>
    </submittedName>
</protein>
<proteinExistence type="inferred from homology"/>
<dbReference type="GO" id="GO:0003700">
    <property type="term" value="F:DNA-binding transcription factor activity"/>
    <property type="evidence" value="ECO:0007669"/>
    <property type="project" value="InterPro"/>
</dbReference>
<evidence type="ECO:0000256" key="6">
    <source>
        <dbReference type="ARBA" id="ARBA00023242"/>
    </source>
</evidence>
<reference evidence="9" key="1">
    <citation type="submission" date="2022-08" db="EMBL/GenBank/DDBJ databases">
        <authorList>
            <person name="Marques A."/>
        </authorList>
    </citation>
    <scope>NUCLEOTIDE SEQUENCE</scope>
    <source>
        <strain evidence="9">RhyPub2mFocal</strain>
        <tissue evidence="9">Leaves</tissue>
    </source>
</reference>
<sequence>MSRKLKTPIVNSNLKTKHEIKYKGVRRRPWGKWVSEIRVPGTTSRLWLGSYAAPEAAAIAHDTAVFFLKGPDPLPATSMNFPWRIIQAYNWAPLSPDSVQRVASDAGMTADAQLTEELWRLERPESGPVSVCEREEVSRFSDQSVFLEGQREGSEFSDQVYSLYELNVDDMEIYM</sequence>
<dbReference type="InterPro" id="IPR001471">
    <property type="entry name" value="AP2/ERF_dom"/>
</dbReference>
<dbReference type="AlphaFoldDB" id="A0AAV8C151"/>
<comment type="similarity">
    <text evidence="7">Belongs to the AP2/ERF transcription factor family. ERF subfamily.</text>
</comment>
<dbReference type="SMART" id="SM00380">
    <property type="entry name" value="AP2"/>
    <property type="match status" value="1"/>
</dbReference>
<keyword evidence="3" id="KW-0238">DNA-binding</keyword>
<dbReference type="Pfam" id="PF00847">
    <property type="entry name" value="AP2"/>
    <property type="match status" value="1"/>
</dbReference>
<feature type="domain" description="AP2/ERF" evidence="8">
    <location>
        <begin position="21"/>
        <end position="82"/>
    </location>
</feature>
<dbReference type="PRINTS" id="PR00367">
    <property type="entry name" value="ETHRSPELEMNT"/>
</dbReference>
<gene>
    <name evidence="10" type="ORF">LUZ62_050014</name>
    <name evidence="9" type="ORF">LUZ62_082667</name>
</gene>
<dbReference type="InterPro" id="IPR051032">
    <property type="entry name" value="AP2/ERF_TF_ERF_subfamily"/>
</dbReference>
<comment type="caution">
    <text evidence="9">The sequence shown here is derived from an EMBL/GenBank/DDBJ whole genome shotgun (WGS) entry which is preliminary data.</text>
</comment>
<dbReference type="CDD" id="cd00018">
    <property type="entry name" value="AP2"/>
    <property type="match status" value="1"/>
</dbReference>
<dbReference type="EMBL" id="JAMFTS010000005">
    <property type="protein sequence ID" value="KAJ4748262.1"/>
    <property type="molecule type" value="Genomic_DNA"/>
</dbReference>
<dbReference type="PROSITE" id="PS51032">
    <property type="entry name" value="AP2_ERF"/>
    <property type="match status" value="1"/>
</dbReference>
<dbReference type="GO" id="GO:0005634">
    <property type="term" value="C:nucleus"/>
    <property type="evidence" value="ECO:0007669"/>
    <property type="project" value="UniProtKB-SubCell"/>
</dbReference>
<keyword evidence="11" id="KW-1185">Reference proteome</keyword>
<dbReference type="SUPFAM" id="SSF54171">
    <property type="entry name" value="DNA-binding domain"/>
    <property type="match status" value="1"/>
</dbReference>